<dbReference type="AlphaFoldDB" id="Q5BGB7"/>
<dbReference type="RefSeq" id="XP_658017.1">
    <property type="nucleotide sequence ID" value="XM_652925.1"/>
</dbReference>
<reference evidence="2" key="2">
    <citation type="journal article" date="2009" name="Fungal Genet. Biol.">
        <title>The 2008 update of the Aspergillus nidulans genome annotation: a community effort.</title>
        <authorList>
            <person name="Wortman J.R."/>
            <person name="Gilsenan J.M."/>
            <person name="Joardar V."/>
            <person name="Deegan J."/>
            <person name="Clutterbuck J."/>
            <person name="Andersen M.R."/>
            <person name="Archer D."/>
            <person name="Bencina M."/>
            <person name="Braus G."/>
            <person name="Coutinho P."/>
            <person name="von Dohren H."/>
            <person name="Doonan J."/>
            <person name="Driessen A.J."/>
            <person name="Durek P."/>
            <person name="Espeso E."/>
            <person name="Fekete E."/>
            <person name="Flipphi M."/>
            <person name="Estrada C.G."/>
            <person name="Geysens S."/>
            <person name="Goldman G."/>
            <person name="de Groot P.W."/>
            <person name="Hansen K."/>
            <person name="Harris S.D."/>
            <person name="Heinekamp T."/>
            <person name="Helmstaedt K."/>
            <person name="Henrissat B."/>
            <person name="Hofmann G."/>
            <person name="Homan T."/>
            <person name="Horio T."/>
            <person name="Horiuchi H."/>
            <person name="James S."/>
            <person name="Jones M."/>
            <person name="Karaffa L."/>
            <person name="Karanyi Z."/>
            <person name="Kato M."/>
            <person name="Keller N."/>
            <person name="Kelly D.E."/>
            <person name="Kiel J.A."/>
            <person name="Kim J.M."/>
            <person name="van der Klei I.J."/>
            <person name="Klis F.M."/>
            <person name="Kovalchuk A."/>
            <person name="Krasevec N."/>
            <person name="Kubicek C.P."/>
            <person name="Liu B."/>
            <person name="Maccabe A."/>
            <person name="Meyer V."/>
            <person name="Mirabito P."/>
            <person name="Miskei M."/>
            <person name="Mos M."/>
            <person name="Mullins J."/>
            <person name="Nelson D.R."/>
            <person name="Nielsen J."/>
            <person name="Oakley B.R."/>
            <person name="Osmani S.A."/>
            <person name="Pakula T."/>
            <person name="Paszewski A."/>
            <person name="Paulsen I."/>
            <person name="Pilsyk S."/>
            <person name="Pocsi I."/>
            <person name="Punt P.J."/>
            <person name="Ram A.F."/>
            <person name="Ren Q."/>
            <person name="Robellet X."/>
            <person name="Robson G."/>
            <person name="Seiboth B."/>
            <person name="van Solingen P."/>
            <person name="Specht T."/>
            <person name="Sun J."/>
            <person name="Taheri-Talesh N."/>
            <person name="Takeshita N."/>
            <person name="Ussery D."/>
            <person name="vanKuyk P.A."/>
            <person name="Visser H."/>
            <person name="van de Vondervoort P.J."/>
            <person name="de Vries R.P."/>
            <person name="Walton J."/>
            <person name="Xiang X."/>
            <person name="Xiong Y."/>
            <person name="Zeng A.P."/>
            <person name="Brandt B.W."/>
            <person name="Cornell M.J."/>
            <person name="van den Hondel C.A."/>
            <person name="Visser J."/>
            <person name="Oliver S.G."/>
            <person name="Turner G."/>
        </authorList>
    </citation>
    <scope>GENOME REANNOTATION</scope>
    <source>
        <strain evidence="2">FGSC A4 / ATCC 38163 / CBS 112.46 / NRRL 194 / M139</strain>
    </source>
</reference>
<dbReference type="HOGENOM" id="CLU_990539_0_0_1"/>
<organism evidence="1 2">
    <name type="scientific">Emericella nidulans (strain FGSC A4 / ATCC 38163 / CBS 112.46 / NRRL 194 / M139)</name>
    <name type="common">Aspergillus nidulans</name>
    <dbReference type="NCBI Taxonomy" id="227321"/>
    <lineage>
        <taxon>Eukaryota</taxon>
        <taxon>Fungi</taxon>
        <taxon>Dikarya</taxon>
        <taxon>Ascomycota</taxon>
        <taxon>Pezizomycotina</taxon>
        <taxon>Eurotiomycetes</taxon>
        <taxon>Eurotiomycetidae</taxon>
        <taxon>Eurotiales</taxon>
        <taxon>Aspergillaceae</taxon>
        <taxon>Aspergillus</taxon>
        <taxon>Aspergillus subgen. Nidulantes</taxon>
    </lineage>
</organism>
<reference evidence="2" key="1">
    <citation type="journal article" date="2005" name="Nature">
        <title>Sequencing of Aspergillus nidulans and comparative analysis with A. fumigatus and A. oryzae.</title>
        <authorList>
            <person name="Galagan J.E."/>
            <person name="Calvo S.E."/>
            <person name="Cuomo C."/>
            <person name="Ma L.J."/>
            <person name="Wortman J.R."/>
            <person name="Batzoglou S."/>
            <person name="Lee S.I."/>
            <person name="Basturkmen M."/>
            <person name="Spevak C.C."/>
            <person name="Clutterbuck J."/>
            <person name="Kapitonov V."/>
            <person name="Jurka J."/>
            <person name="Scazzocchio C."/>
            <person name="Farman M."/>
            <person name="Butler J."/>
            <person name="Purcell S."/>
            <person name="Harris S."/>
            <person name="Braus G.H."/>
            <person name="Draht O."/>
            <person name="Busch S."/>
            <person name="D'Enfert C."/>
            <person name="Bouchier C."/>
            <person name="Goldman G.H."/>
            <person name="Bell-Pedersen D."/>
            <person name="Griffiths-Jones S."/>
            <person name="Doonan J.H."/>
            <person name="Yu J."/>
            <person name="Vienken K."/>
            <person name="Pain A."/>
            <person name="Freitag M."/>
            <person name="Selker E.U."/>
            <person name="Archer D.B."/>
            <person name="Penalva M.A."/>
            <person name="Oakley B.R."/>
            <person name="Momany M."/>
            <person name="Tanaka T."/>
            <person name="Kumagai T."/>
            <person name="Asai K."/>
            <person name="Machida M."/>
            <person name="Nierman W.C."/>
            <person name="Denning D.W."/>
            <person name="Caddick M."/>
            <person name="Hynes M."/>
            <person name="Paoletti M."/>
            <person name="Fischer R."/>
            <person name="Miller B."/>
            <person name="Dyer P."/>
            <person name="Sachs M.S."/>
            <person name="Osmani S.A."/>
            <person name="Birren B.W."/>
        </authorList>
    </citation>
    <scope>NUCLEOTIDE SEQUENCE [LARGE SCALE GENOMIC DNA]</scope>
    <source>
        <strain evidence="2">FGSC A4 / ATCC 38163 / CBS 112.46 / NRRL 194 / M139</strain>
    </source>
</reference>
<evidence type="ECO:0000313" key="2">
    <source>
        <dbReference type="Proteomes" id="UP000000560"/>
    </source>
</evidence>
<dbReference type="VEuPathDB" id="FungiDB:AN0413"/>
<dbReference type="EMBL" id="BN001308">
    <property type="protein sequence ID" value="CBF89537.1"/>
    <property type="molecule type" value="Genomic_DNA"/>
</dbReference>
<accession>Q5BGB7</accession>
<dbReference type="GeneID" id="2876188"/>
<keyword evidence="2" id="KW-1185">Reference proteome</keyword>
<evidence type="ECO:0000313" key="1">
    <source>
        <dbReference type="EMBL" id="CBF89537.1"/>
    </source>
</evidence>
<protein>
    <submittedName>
        <fullName evidence="1">Uncharacterized protein</fullName>
    </submittedName>
</protein>
<dbReference type="InParanoid" id="Q5BGB7"/>
<gene>
    <name evidence="1" type="ORF">ANIA_00413</name>
</gene>
<dbReference type="Proteomes" id="UP000000560">
    <property type="component" value="Chromosome VIII"/>
</dbReference>
<name>Q5BGB7_EMENI</name>
<proteinExistence type="predicted"/>
<dbReference type="KEGG" id="ani:ANIA_00413"/>
<sequence>MSGVPTPCVFSPCDSCCRISSITEIRNGGNLLSPRLFMHTDSKAPSFLFWSPKNPKQTRLSTYPTFASLRLLASSRPGCETPCQQARRRWNAQKQYSVVRPQSNKRKRTADILSPKSGLARRLIVDISVITQSIAVALFSPWALPSAAVTVDHEISCMRANGSPAFQQKHDGVTGTVWSWLAHSNIAQTAENAYLARETGRALPLPKDEGVSQFGLVTQQISSSSHISPRFVTDGIEYGIPITIGGRVQVTVSSRRFFDRSSGKAEVHMSRRQPRVSLCEV</sequence>
<accession>C8VTH3</accession>